<reference evidence="1" key="1">
    <citation type="submission" date="2021-01" db="EMBL/GenBank/DDBJ databases">
        <authorList>
            <consortium name="Genoscope - CEA"/>
            <person name="William W."/>
        </authorList>
    </citation>
    <scope>NUCLEOTIDE SEQUENCE</scope>
</reference>
<gene>
    <name evidence="1" type="ORF">DARMORV10_C06P32130.1</name>
</gene>
<organism evidence="1">
    <name type="scientific">Brassica napus</name>
    <name type="common">Rape</name>
    <dbReference type="NCBI Taxonomy" id="3708"/>
    <lineage>
        <taxon>Eukaryota</taxon>
        <taxon>Viridiplantae</taxon>
        <taxon>Streptophyta</taxon>
        <taxon>Embryophyta</taxon>
        <taxon>Tracheophyta</taxon>
        <taxon>Spermatophyta</taxon>
        <taxon>Magnoliopsida</taxon>
        <taxon>eudicotyledons</taxon>
        <taxon>Gunneridae</taxon>
        <taxon>Pentapetalae</taxon>
        <taxon>rosids</taxon>
        <taxon>malvids</taxon>
        <taxon>Brassicales</taxon>
        <taxon>Brassicaceae</taxon>
        <taxon>Brassiceae</taxon>
        <taxon>Brassica</taxon>
    </lineage>
</organism>
<name>A0A816QIJ0_BRANA</name>
<sequence length="85" mass="10144">MKTSAEKDDGDGLVTRDRRVDLRWRKGSLRQRRSWWFRLQSTAEMNKENETGPWHGSSWSWTTEQDRAERVKHEAVSRYEIGGTY</sequence>
<dbReference type="Proteomes" id="UP001295469">
    <property type="component" value="Chromosome C06"/>
</dbReference>
<accession>A0A816QIJ0</accession>
<proteinExistence type="predicted"/>
<protein>
    <submittedName>
        <fullName evidence="1">(rape) hypothetical protein</fullName>
    </submittedName>
</protein>
<dbReference type="EMBL" id="HG994370">
    <property type="protein sequence ID" value="CAF2060855.1"/>
    <property type="molecule type" value="Genomic_DNA"/>
</dbReference>
<dbReference type="AlphaFoldDB" id="A0A816QIJ0"/>
<evidence type="ECO:0000313" key="1">
    <source>
        <dbReference type="EMBL" id="CAF2060855.1"/>
    </source>
</evidence>